<dbReference type="AlphaFoldDB" id="A0AAN6Q8V0"/>
<evidence type="ECO:0000313" key="2">
    <source>
        <dbReference type="EMBL" id="KAK4105782.1"/>
    </source>
</evidence>
<evidence type="ECO:0000256" key="1">
    <source>
        <dbReference type="SAM" id="MobiDB-lite"/>
    </source>
</evidence>
<feature type="compositionally biased region" description="Basic and acidic residues" evidence="1">
    <location>
        <begin position="1"/>
        <end position="11"/>
    </location>
</feature>
<feature type="compositionally biased region" description="Basic and acidic residues" evidence="1">
    <location>
        <begin position="86"/>
        <end position="110"/>
    </location>
</feature>
<sequence>MALYMPREEPRRHRSRRSCHRCSAYSYREKDETKHSEHRHRERSHRRDADETTTSGRHHQEKSHRRVNDETSDPERLHRERSHRRAKDETRTSERPDRERSSRHEKDETRASASIAEEALARLCLTLERSLLDEQRRWRHQDRLDWLERQRLGLEAEPTPLFGAAPPYSLRDKNQRPPPAPEPRCQTDMSGSPERCNRESAICCRSCVCTRCGSANLRCPAIPELEDTRVSSLFEIGAGSPRRPFGVAGRPLSA</sequence>
<dbReference type="EMBL" id="MU863625">
    <property type="protein sequence ID" value="KAK4105782.1"/>
    <property type="molecule type" value="Genomic_DNA"/>
</dbReference>
<organism evidence="2 3">
    <name type="scientific">Parathielavia hyrcaniae</name>
    <dbReference type="NCBI Taxonomy" id="113614"/>
    <lineage>
        <taxon>Eukaryota</taxon>
        <taxon>Fungi</taxon>
        <taxon>Dikarya</taxon>
        <taxon>Ascomycota</taxon>
        <taxon>Pezizomycotina</taxon>
        <taxon>Sordariomycetes</taxon>
        <taxon>Sordariomycetidae</taxon>
        <taxon>Sordariales</taxon>
        <taxon>Chaetomiaceae</taxon>
        <taxon>Parathielavia</taxon>
    </lineage>
</organism>
<name>A0AAN6Q8V0_9PEZI</name>
<reference evidence="2" key="2">
    <citation type="submission" date="2023-05" db="EMBL/GenBank/DDBJ databases">
        <authorList>
            <consortium name="Lawrence Berkeley National Laboratory"/>
            <person name="Steindorff A."/>
            <person name="Hensen N."/>
            <person name="Bonometti L."/>
            <person name="Westerberg I."/>
            <person name="Brannstrom I.O."/>
            <person name="Guillou S."/>
            <person name="Cros-Aarteil S."/>
            <person name="Calhoun S."/>
            <person name="Haridas S."/>
            <person name="Kuo A."/>
            <person name="Mondo S."/>
            <person name="Pangilinan J."/>
            <person name="Riley R."/>
            <person name="Labutti K."/>
            <person name="Andreopoulos B."/>
            <person name="Lipzen A."/>
            <person name="Chen C."/>
            <person name="Yanf M."/>
            <person name="Daum C."/>
            <person name="Ng V."/>
            <person name="Clum A."/>
            <person name="Ohm R."/>
            <person name="Martin F."/>
            <person name="Silar P."/>
            <person name="Natvig D."/>
            <person name="Lalanne C."/>
            <person name="Gautier V."/>
            <person name="Ament-Velasquez S.L."/>
            <person name="Kruys A."/>
            <person name="Hutchinson M.I."/>
            <person name="Powell A.J."/>
            <person name="Barry K."/>
            <person name="Miller A.N."/>
            <person name="Grigoriev I.V."/>
            <person name="Debuchy R."/>
            <person name="Gladieux P."/>
            <person name="Thoren M.H."/>
            <person name="Johannesson H."/>
        </authorList>
    </citation>
    <scope>NUCLEOTIDE SEQUENCE</scope>
    <source>
        <strain evidence="2">CBS 757.83</strain>
    </source>
</reference>
<feature type="region of interest" description="Disordered" evidence="1">
    <location>
        <begin position="158"/>
        <end position="193"/>
    </location>
</feature>
<protein>
    <submittedName>
        <fullName evidence="2">Uncharacterized protein</fullName>
    </submittedName>
</protein>
<gene>
    <name evidence="2" type="ORF">N658DRAFT_132742</name>
</gene>
<comment type="caution">
    <text evidence="2">The sequence shown here is derived from an EMBL/GenBank/DDBJ whole genome shotgun (WGS) entry which is preliminary data.</text>
</comment>
<feature type="compositionally biased region" description="Basic and acidic residues" evidence="1">
    <location>
        <begin position="66"/>
        <end position="78"/>
    </location>
</feature>
<keyword evidence="3" id="KW-1185">Reference proteome</keyword>
<feature type="region of interest" description="Disordered" evidence="1">
    <location>
        <begin position="1"/>
        <end position="113"/>
    </location>
</feature>
<accession>A0AAN6Q8V0</accession>
<reference evidence="2" key="1">
    <citation type="journal article" date="2023" name="Mol. Phylogenet. Evol.">
        <title>Genome-scale phylogeny and comparative genomics of the fungal order Sordariales.</title>
        <authorList>
            <person name="Hensen N."/>
            <person name="Bonometti L."/>
            <person name="Westerberg I."/>
            <person name="Brannstrom I.O."/>
            <person name="Guillou S."/>
            <person name="Cros-Aarteil S."/>
            <person name="Calhoun S."/>
            <person name="Haridas S."/>
            <person name="Kuo A."/>
            <person name="Mondo S."/>
            <person name="Pangilinan J."/>
            <person name="Riley R."/>
            <person name="LaButti K."/>
            <person name="Andreopoulos B."/>
            <person name="Lipzen A."/>
            <person name="Chen C."/>
            <person name="Yan M."/>
            <person name="Daum C."/>
            <person name="Ng V."/>
            <person name="Clum A."/>
            <person name="Steindorff A."/>
            <person name="Ohm R.A."/>
            <person name="Martin F."/>
            <person name="Silar P."/>
            <person name="Natvig D.O."/>
            <person name="Lalanne C."/>
            <person name="Gautier V."/>
            <person name="Ament-Velasquez S.L."/>
            <person name="Kruys A."/>
            <person name="Hutchinson M.I."/>
            <person name="Powell A.J."/>
            <person name="Barry K."/>
            <person name="Miller A.N."/>
            <person name="Grigoriev I.V."/>
            <person name="Debuchy R."/>
            <person name="Gladieux P."/>
            <person name="Hiltunen Thoren M."/>
            <person name="Johannesson H."/>
        </authorList>
    </citation>
    <scope>NUCLEOTIDE SEQUENCE</scope>
    <source>
        <strain evidence="2">CBS 757.83</strain>
    </source>
</reference>
<dbReference type="Proteomes" id="UP001305647">
    <property type="component" value="Unassembled WGS sequence"/>
</dbReference>
<proteinExistence type="predicted"/>
<feature type="compositionally biased region" description="Basic residues" evidence="1">
    <location>
        <begin position="56"/>
        <end position="65"/>
    </location>
</feature>
<evidence type="ECO:0000313" key="3">
    <source>
        <dbReference type="Proteomes" id="UP001305647"/>
    </source>
</evidence>